<reference evidence="1 2" key="1">
    <citation type="submission" date="2007-04" db="EMBL/GenBank/DDBJ databases">
        <authorList>
            <person name="Fulton L."/>
            <person name="Clifton S."/>
            <person name="Fulton B."/>
            <person name="Xu J."/>
            <person name="Minx P."/>
            <person name="Pepin K.H."/>
            <person name="Johnson M."/>
            <person name="Thiruvilangam P."/>
            <person name="Bhonagiri V."/>
            <person name="Nash W.E."/>
            <person name="Mardis E.R."/>
            <person name="Wilson R.K."/>
        </authorList>
    </citation>
    <scope>NUCLEOTIDE SEQUENCE [LARGE SCALE GENOMIC DNA]</scope>
    <source>
        <strain evidence="1 2">L2-32</strain>
    </source>
</reference>
<dbReference type="AlphaFoldDB" id="A7A3M8"/>
<organism evidence="1 2">
    <name type="scientific">Bifidobacterium adolescentis L2-32</name>
    <dbReference type="NCBI Taxonomy" id="411481"/>
    <lineage>
        <taxon>Bacteria</taxon>
        <taxon>Bacillati</taxon>
        <taxon>Actinomycetota</taxon>
        <taxon>Actinomycetes</taxon>
        <taxon>Bifidobacteriales</taxon>
        <taxon>Bifidobacteriaceae</taxon>
        <taxon>Bifidobacterium</taxon>
    </lineage>
</organism>
<reference evidence="1 2" key="2">
    <citation type="submission" date="2007-05" db="EMBL/GenBank/DDBJ databases">
        <title>Draft genome sequence of Bifidobacterium adolescentis (L2-32).</title>
        <authorList>
            <person name="Sudarsanam P."/>
            <person name="Ley R."/>
            <person name="Guruge J."/>
            <person name="Turnbaugh P.J."/>
            <person name="Mahowald M."/>
            <person name="Liep D."/>
            <person name="Gordon J."/>
        </authorList>
    </citation>
    <scope>NUCLEOTIDE SEQUENCE [LARGE SCALE GENOMIC DNA]</scope>
    <source>
        <strain evidence="1 2">L2-32</strain>
    </source>
</reference>
<accession>A7A3M8</accession>
<protein>
    <submittedName>
        <fullName evidence="1">Uncharacterized protein</fullName>
    </submittedName>
</protein>
<proteinExistence type="predicted"/>
<gene>
    <name evidence="1" type="ORF">BIFADO_00420</name>
</gene>
<dbReference type="EMBL" id="AAXD02000018">
    <property type="protein sequence ID" value="EDN83511.1"/>
    <property type="molecule type" value="Genomic_DNA"/>
</dbReference>
<dbReference type="HOGENOM" id="CLU_2614904_0_0_11"/>
<comment type="caution">
    <text evidence="1">The sequence shown here is derived from an EMBL/GenBank/DDBJ whole genome shotgun (WGS) entry which is preliminary data.</text>
</comment>
<dbReference type="Proteomes" id="UP000003773">
    <property type="component" value="Unassembled WGS sequence"/>
</dbReference>
<evidence type="ECO:0000313" key="1">
    <source>
        <dbReference type="EMBL" id="EDN83511.1"/>
    </source>
</evidence>
<sequence>MAAPFAATRLVDGQIKQNPGGHSAYRGFKLLFRDSRFNALDLASLDALHANANANVLAVDGGANRLQVRAEGALIANM</sequence>
<evidence type="ECO:0000313" key="2">
    <source>
        <dbReference type="Proteomes" id="UP000003773"/>
    </source>
</evidence>
<name>A7A3M8_BIFAD</name>